<keyword evidence="2" id="KW-0521">NADP</keyword>
<dbReference type="OrthoDB" id="498125at2759"/>
<organism evidence="4 5">
    <name type="scientific">Mycena indigotica</name>
    <dbReference type="NCBI Taxonomy" id="2126181"/>
    <lineage>
        <taxon>Eukaryota</taxon>
        <taxon>Fungi</taxon>
        <taxon>Dikarya</taxon>
        <taxon>Basidiomycota</taxon>
        <taxon>Agaricomycotina</taxon>
        <taxon>Agaricomycetes</taxon>
        <taxon>Agaricomycetidae</taxon>
        <taxon>Agaricales</taxon>
        <taxon>Marasmiineae</taxon>
        <taxon>Mycenaceae</taxon>
        <taxon>Mycena</taxon>
    </lineage>
</organism>
<dbReference type="Pfam" id="PF13561">
    <property type="entry name" value="adh_short_C2"/>
    <property type="match status" value="1"/>
</dbReference>
<dbReference type="PRINTS" id="PR00080">
    <property type="entry name" value="SDRFAMILY"/>
</dbReference>
<proteinExistence type="inferred from homology"/>
<gene>
    <name evidence="4" type="ORF">MIND_00615900</name>
</gene>
<accession>A0A8H6SPZ4</accession>
<keyword evidence="3" id="KW-0560">Oxidoreductase</keyword>
<dbReference type="InterPro" id="IPR036291">
    <property type="entry name" value="NAD(P)-bd_dom_sf"/>
</dbReference>
<comment type="similarity">
    <text evidence="1">Belongs to the short-chain dehydrogenases/reductases (SDR) family.</text>
</comment>
<dbReference type="FunFam" id="3.40.50.720:FF:000084">
    <property type="entry name" value="Short-chain dehydrogenase reductase"/>
    <property type="match status" value="1"/>
</dbReference>
<dbReference type="PROSITE" id="PS00061">
    <property type="entry name" value="ADH_SHORT"/>
    <property type="match status" value="1"/>
</dbReference>
<dbReference type="SUPFAM" id="SSF51735">
    <property type="entry name" value="NAD(P)-binding Rossmann-fold domains"/>
    <property type="match status" value="1"/>
</dbReference>
<keyword evidence="5" id="KW-1185">Reference proteome</keyword>
<dbReference type="EMBL" id="JACAZF010000005">
    <property type="protein sequence ID" value="KAF7303860.1"/>
    <property type="molecule type" value="Genomic_DNA"/>
</dbReference>
<evidence type="ECO:0000256" key="1">
    <source>
        <dbReference type="ARBA" id="ARBA00006484"/>
    </source>
</evidence>
<dbReference type="GO" id="GO:0016491">
    <property type="term" value="F:oxidoreductase activity"/>
    <property type="evidence" value="ECO:0007669"/>
    <property type="project" value="UniProtKB-KW"/>
</dbReference>
<dbReference type="GeneID" id="59345427"/>
<dbReference type="Proteomes" id="UP000636479">
    <property type="component" value="Unassembled WGS sequence"/>
</dbReference>
<evidence type="ECO:0000313" key="5">
    <source>
        <dbReference type="Proteomes" id="UP000636479"/>
    </source>
</evidence>
<name>A0A8H6SPZ4_9AGAR</name>
<protein>
    <recommendedName>
        <fullName evidence="6">Acetoin reductase family protein</fullName>
    </recommendedName>
</protein>
<dbReference type="RefSeq" id="XP_037220832.1">
    <property type="nucleotide sequence ID" value="XM_037362911.1"/>
</dbReference>
<dbReference type="InterPro" id="IPR020904">
    <property type="entry name" value="Sc_DH/Rdtase_CS"/>
</dbReference>
<dbReference type="PANTHER" id="PTHR24321:SF8">
    <property type="entry name" value="ESTRADIOL 17-BETA-DEHYDROGENASE 8-RELATED"/>
    <property type="match status" value="1"/>
</dbReference>
<evidence type="ECO:0000256" key="3">
    <source>
        <dbReference type="ARBA" id="ARBA00023002"/>
    </source>
</evidence>
<dbReference type="PANTHER" id="PTHR24321">
    <property type="entry name" value="DEHYDROGENASES, SHORT CHAIN"/>
    <property type="match status" value="1"/>
</dbReference>
<evidence type="ECO:0000256" key="2">
    <source>
        <dbReference type="ARBA" id="ARBA00022857"/>
    </source>
</evidence>
<reference evidence="4" key="1">
    <citation type="submission" date="2020-05" db="EMBL/GenBank/DDBJ databases">
        <title>Mycena genomes resolve the evolution of fungal bioluminescence.</title>
        <authorList>
            <person name="Tsai I.J."/>
        </authorList>
    </citation>
    <scope>NUCLEOTIDE SEQUENCE</scope>
    <source>
        <strain evidence="4">171206Taipei</strain>
    </source>
</reference>
<dbReference type="InterPro" id="IPR002347">
    <property type="entry name" value="SDR_fam"/>
</dbReference>
<comment type="caution">
    <text evidence="4">The sequence shown here is derived from an EMBL/GenBank/DDBJ whole genome shotgun (WGS) entry which is preliminary data.</text>
</comment>
<dbReference type="Gene3D" id="3.40.50.720">
    <property type="entry name" value="NAD(P)-binding Rossmann-like Domain"/>
    <property type="match status" value="1"/>
</dbReference>
<sequence>MAAESPLKSKGIAIVTGAGQGIGRVIALRLANDGFTVVANDITANASKLDGLIQEINSLGGSSWSCIANISVEEDVQKMVAEAVSHFPGEKLTVMVANAGIARYDTIFDLSAADFDAVMTVNARGCFLCYKYAAQQMIQQNSGGRIIGASSMCGKKGYEGLSAYCASKFAIRGLTQAAALELGKHQITVNAYAPGAIETSMLDQLASWSTTASGGAPQNYFDTLKARTPLGIIGDPTDVANVVAFLASEESRFITGQTISVNGGTFFD</sequence>
<evidence type="ECO:0000313" key="4">
    <source>
        <dbReference type="EMBL" id="KAF7303860.1"/>
    </source>
</evidence>
<dbReference type="AlphaFoldDB" id="A0A8H6SPZ4"/>
<dbReference type="PRINTS" id="PR00081">
    <property type="entry name" value="GDHRDH"/>
</dbReference>
<evidence type="ECO:0008006" key="6">
    <source>
        <dbReference type="Google" id="ProtNLM"/>
    </source>
</evidence>